<dbReference type="Proteomes" id="UP000002497">
    <property type="component" value="Unassembled WGS sequence"/>
</dbReference>
<gene>
    <name evidence="1" type="ORF">CPSG_08149</name>
</gene>
<dbReference type="VEuPathDB" id="FungiDB:CPSG_08149"/>
<dbReference type="HOGENOM" id="CLU_2061286_0_0_1"/>
<name>E9DDI7_COCPS</name>
<evidence type="ECO:0000313" key="2">
    <source>
        <dbReference type="Proteomes" id="UP000002497"/>
    </source>
</evidence>
<proteinExistence type="predicted"/>
<keyword evidence="2" id="KW-1185">Reference proteome</keyword>
<organism evidence="2">
    <name type="scientific">Coccidioides posadasii (strain RMSCC 757 / Silveira)</name>
    <name type="common">Valley fever fungus</name>
    <dbReference type="NCBI Taxonomy" id="443226"/>
    <lineage>
        <taxon>Eukaryota</taxon>
        <taxon>Fungi</taxon>
        <taxon>Dikarya</taxon>
        <taxon>Ascomycota</taxon>
        <taxon>Pezizomycotina</taxon>
        <taxon>Eurotiomycetes</taxon>
        <taxon>Eurotiomycetidae</taxon>
        <taxon>Onygenales</taxon>
        <taxon>Onygenaceae</taxon>
        <taxon>Coccidioides</taxon>
    </lineage>
</organism>
<reference evidence="2" key="2">
    <citation type="submission" date="2010-03" db="EMBL/GenBank/DDBJ databases">
        <title>The genome sequence of Coccidioides posadasii strain Silveira.</title>
        <authorList>
            <consortium name="The Broad Institute Genome Sequencing Center for Infectious Disease"/>
            <person name="Neafsey D."/>
            <person name="Orbach M."/>
            <person name="Henn M.R."/>
            <person name="Cole G.T."/>
            <person name="Galgiani J."/>
            <person name="Gardner M.J."/>
            <person name="Kirkland T.N."/>
            <person name="Taylor J.W."/>
            <person name="Young S.K."/>
            <person name="Zeng Q."/>
            <person name="Koehrsen M."/>
            <person name="Alvarado L."/>
            <person name="Berlin A."/>
            <person name="Borenstein D."/>
            <person name="Chapman S.B."/>
            <person name="Chen Z."/>
            <person name="Engels R."/>
            <person name="Freedman E."/>
            <person name="Gellesch M."/>
            <person name="Goldberg J."/>
            <person name="Griggs A."/>
            <person name="Gujja S."/>
            <person name="Heilman E."/>
            <person name="Heiman D."/>
            <person name="Howarth C."/>
            <person name="Jen D."/>
            <person name="Larson L."/>
            <person name="Mehta T."/>
            <person name="Neiman D."/>
            <person name="Park D."/>
            <person name="Pearson M."/>
            <person name="Richards J."/>
            <person name="Roberts A."/>
            <person name="Saif S."/>
            <person name="Shea T."/>
            <person name="Shenoy N."/>
            <person name="Sisk P."/>
            <person name="Stolte C."/>
            <person name="Sykes S."/>
            <person name="Walk T."/>
            <person name="White J."/>
            <person name="Yandava C."/>
            <person name="Haas B."/>
            <person name="Nusbaum C."/>
            <person name="Birren B."/>
        </authorList>
    </citation>
    <scope>NUCLEOTIDE SEQUENCE [LARGE SCALE GENOMIC DNA]</scope>
    <source>
        <strain evidence="2">RMSCC 757 / Silveira</strain>
    </source>
</reference>
<dbReference type="AlphaFoldDB" id="E9DDI7"/>
<evidence type="ECO:0000313" key="1">
    <source>
        <dbReference type="EMBL" id="EFW15712.1"/>
    </source>
</evidence>
<protein>
    <submittedName>
        <fullName evidence="1">Predicted protein</fullName>
    </submittedName>
</protein>
<reference evidence="2" key="1">
    <citation type="journal article" date="2010" name="Genome Res.">
        <title>Population genomic sequencing of Coccidioides fungi reveals recent hybridization and transposon control.</title>
        <authorList>
            <person name="Neafsey D.E."/>
            <person name="Barker B.M."/>
            <person name="Sharpton T.J."/>
            <person name="Stajich J.E."/>
            <person name="Park D.J."/>
            <person name="Whiston E."/>
            <person name="Hung C.-Y."/>
            <person name="McMahan C."/>
            <person name="White J."/>
            <person name="Sykes S."/>
            <person name="Heiman D."/>
            <person name="Young S."/>
            <person name="Zeng Q."/>
            <person name="Abouelleil A."/>
            <person name="Aftuck L."/>
            <person name="Bessette D."/>
            <person name="Brown A."/>
            <person name="FitzGerald M."/>
            <person name="Lui A."/>
            <person name="Macdonald J.P."/>
            <person name="Priest M."/>
            <person name="Orbach M.J."/>
            <person name="Galgiani J.N."/>
            <person name="Kirkland T.N."/>
            <person name="Cole G.T."/>
            <person name="Birren B.W."/>
            <person name="Henn M.R."/>
            <person name="Taylor J.W."/>
            <person name="Rounsley S.D."/>
        </authorList>
    </citation>
    <scope>NUCLEOTIDE SEQUENCE [LARGE SCALE GENOMIC DNA]</scope>
    <source>
        <strain evidence="2">RMSCC 757 / Silveira</strain>
    </source>
</reference>
<dbReference type="OMA" id="VTHLMLC"/>
<dbReference type="EMBL" id="GL636500">
    <property type="protein sequence ID" value="EFW15712.1"/>
    <property type="molecule type" value="Genomic_DNA"/>
</dbReference>
<accession>E9DDI7</accession>
<sequence>MDANPGVRLCRHGRYIWLSFGETDQAELISSATGKIQRPEPRQSGVPWSEWPSRKTWMSVRSPGLPPSYTLLHVGLGSAAAALDQVGFESSIHGKVNVTHLMLCVNCFGLERKDLYFEL</sequence>